<dbReference type="InterPro" id="IPR003343">
    <property type="entry name" value="Big_2"/>
</dbReference>
<gene>
    <name evidence="6" type="ORF">HHU12_15180</name>
</gene>
<dbReference type="Pfam" id="PF18962">
    <property type="entry name" value="Por_Secre_tail"/>
    <property type="match status" value="1"/>
</dbReference>
<evidence type="ECO:0000259" key="5">
    <source>
        <dbReference type="PROSITE" id="PS51762"/>
    </source>
</evidence>
<keyword evidence="2 3" id="KW-0732">Signal</keyword>
<accession>A0A7X9RV70</accession>
<evidence type="ECO:0000259" key="4">
    <source>
        <dbReference type="PROSITE" id="PS51175"/>
    </source>
</evidence>
<keyword evidence="7" id="KW-1185">Reference proteome</keyword>
<protein>
    <submittedName>
        <fullName evidence="6">Carbohydrate-binding protein</fullName>
    </submittedName>
</protein>
<dbReference type="SMART" id="SM00606">
    <property type="entry name" value="CBD_IV"/>
    <property type="match status" value="2"/>
</dbReference>
<dbReference type="EMBL" id="JABANE010000039">
    <property type="protein sequence ID" value="NME69317.1"/>
    <property type="molecule type" value="Genomic_DNA"/>
</dbReference>
<comment type="caution">
    <text evidence="6">The sequence shown here is derived from an EMBL/GenBank/DDBJ whole genome shotgun (WGS) entry which is preliminary data.</text>
</comment>
<dbReference type="InterPro" id="IPR013320">
    <property type="entry name" value="ConA-like_dom_sf"/>
</dbReference>
<dbReference type="Pfam" id="PF02368">
    <property type="entry name" value="Big_2"/>
    <property type="match status" value="1"/>
</dbReference>
<comment type="similarity">
    <text evidence="1">Belongs to the glycosyl hydrolase 16 family.</text>
</comment>
<dbReference type="Proteomes" id="UP000576082">
    <property type="component" value="Unassembled WGS sequence"/>
</dbReference>
<dbReference type="Gene3D" id="2.60.120.260">
    <property type="entry name" value="Galactose-binding domain-like"/>
    <property type="match status" value="2"/>
</dbReference>
<dbReference type="CDD" id="cd04079">
    <property type="entry name" value="CBM6_agarase-like"/>
    <property type="match status" value="2"/>
</dbReference>
<dbReference type="PROSITE" id="PS51762">
    <property type="entry name" value="GH16_2"/>
    <property type="match status" value="1"/>
</dbReference>
<dbReference type="Gene3D" id="2.60.40.1080">
    <property type="match status" value="1"/>
</dbReference>
<dbReference type="InterPro" id="IPR026444">
    <property type="entry name" value="Secre_tail"/>
</dbReference>
<sequence>MKELLLLILGCLVFFNTSAQDWSGIAVPANAGSGNTWQLQDNVSDDFNYTFNPVNAKTNFGDGKWYNFYHNAWDGPGTTYWKYQNVSVKNGSLFINASRWDQNNQANPWNGNAPKMGLPNNGVNSGCVTSNARVQYPVYVESAISVANISLASCFWLLSPDDTQEIDIIENYGGVNGFKHLTHISHHSFIRSPFHDYQPRDWNSWWPDSRVNTSYGWGDWAWNNGDRRYLRLGVYWKTPNHFEYYIDGELVRVMYHNAIATLMNGTWEYTYYNSQHPANTVDSWGNNVGGMPVNASNGYSEVTLYATSTSFNMNTLQSASDNSNGINVIDPGAYQNGNGFTKEMDIIINVESQSWLVSRGETPSNADLLADSKNTMEVDWVRVYKPVPSGGTVGVTDIMVTPSALALETGAQGNLTGQVVPANATDQTMLFASNNEDVATVNQSGVVTAVGEGTAVITATSTDGGFTATSTVTVSNSSTPPVQGEAFTVEAESFTNTGGTFNDGQVPFGMNIMTGGVNYVNAGDWAEYSINATGTYTLEYLISTPMTSGTQVSLLVDGVTVNTTNVPNNGSWSNFTSLSATGTVTFSGNHNLRILASGSNDWQWNLDKLVFTPEEEVTIPPTSSNFSIEAEDFTNTGGTFNDAFVPYGVSIMTGVGINYVNGGDWTEYSVNVPNAGDYNIEYMISTPMTTGTGIQLSVDGTVVATDAVPANGGWNNFEALTASSSVYLSSGLHSFRITASGSNDWQWNLDKVNFSTGSGAREIIASNDETFQKVNAYPNPSTGVVNIDGLEIGKYTILVYNLNGEEVQNTTIDFNYKHQLNLSTLPKGIYFINIIGDDKSDKIKVVLTN</sequence>
<dbReference type="InterPro" id="IPR008964">
    <property type="entry name" value="Invasin/intimin_cell_adhesion"/>
</dbReference>
<dbReference type="NCBIfam" id="TIGR04183">
    <property type="entry name" value="Por_Secre_tail"/>
    <property type="match status" value="1"/>
</dbReference>
<dbReference type="SMART" id="SM00635">
    <property type="entry name" value="BID_2"/>
    <property type="match status" value="1"/>
</dbReference>
<dbReference type="InterPro" id="IPR008979">
    <property type="entry name" value="Galactose-bd-like_sf"/>
</dbReference>
<dbReference type="GO" id="GO:0004553">
    <property type="term" value="F:hydrolase activity, hydrolyzing O-glycosyl compounds"/>
    <property type="evidence" value="ECO:0007669"/>
    <property type="project" value="InterPro"/>
</dbReference>
<reference evidence="6 7" key="1">
    <citation type="submission" date="2020-04" db="EMBL/GenBank/DDBJ databases">
        <title>Flammeovirga sp. SR4, a novel species isolated from seawater.</title>
        <authorList>
            <person name="Wang X."/>
        </authorList>
    </citation>
    <scope>NUCLEOTIDE SEQUENCE [LARGE SCALE GENOMIC DNA]</scope>
    <source>
        <strain evidence="6 7">ATCC 23126</strain>
    </source>
</reference>
<evidence type="ECO:0000256" key="3">
    <source>
        <dbReference type="SAM" id="SignalP"/>
    </source>
</evidence>
<dbReference type="Gene3D" id="2.60.120.200">
    <property type="match status" value="1"/>
</dbReference>
<evidence type="ECO:0000313" key="6">
    <source>
        <dbReference type="EMBL" id="NME69317.1"/>
    </source>
</evidence>
<feature type="chain" id="PRO_5030669295" evidence="3">
    <location>
        <begin position="20"/>
        <end position="849"/>
    </location>
</feature>
<dbReference type="SUPFAM" id="SSF49785">
    <property type="entry name" value="Galactose-binding domain-like"/>
    <property type="match status" value="2"/>
</dbReference>
<dbReference type="Pfam" id="PF03422">
    <property type="entry name" value="CBM_6"/>
    <property type="match status" value="2"/>
</dbReference>
<dbReference type="PROSITE" id="PS51175">
    <property type="entry name" value="CBM6"/>
    <property type="match status" value="2"/>
</dbReference>
<dbReference type="AlphaFoldDB" id="A0A7X9RV70"/>
<proteinExistence type="inferred from homology"/>
<name>A0A7X9RV70_9BACT</name>
<feature type="domain" description="CBM6" evidence="4">
    <location>
        <begin position="487"/>
        <end position="612"/>
    </location>
</feature>
<organism evidence="6 7">
    <name type="scientific">Flammeovirga aprica JL-4</name>
    <dbReference type="NCBI Taxonomy" id="694437"/>
    <lineage>
        <taxon>Bacteria</taxon>
        <taxon>Pseudomonadati</taxon>
        <taxon>Bacteroidota</taxon>
        <taxon>Cytophagia</taxon>
        <taxon>Cytophagales</taxon>
        <taxon>Flammeovirgaceae</taxon>
        <taxon>Flammeovirga</taxon>
    </lineage>
</organism>
<feature type="domain" description="GH16" evidence="5">
    <location>
        <begin position="20"/>
        <end position="389"/>
    </location>
</feature>
<dbReference type="InterPro" id="IPR000757">
    <property type="entry name" value="Beta-glucanase-like"/>
</dbReference>
<dbReference type="GO" id="GO:0005975">
    <property type="term" value="P:carbohydrate metabolic process"/>
    <property type="evidence" value="ECO:0007669"/>
    <property type="project" value="InterPro"/>
</dbReference>
<evidence type="ECO:0000256" key="2">
    <source>
        <dbReference type="ARBA" id="ARBA00022729"/>
    </source>
</evidence>
<evidence type="ECO:0000313" key="7">
    <source>
        <dbReference type="Proteomes" id="UP000576082"/>
    </source>
</evidence>
<feature type="domain" description="CBM6" evidence="4">
    <location>
        <begin position="626"/>
        <end position="755"/>
    </location>
</feature>
<dbReference type="InterPro" id="IPR006584">
    <property type="entry name" value="Cellulose-bd_IV"/>
</dbReference>
<dbReference type="GO" id="GO:0030246">
    <property type="term" value="F:carbohydrate binding"/>
    <property type="evidence" value="ECO:0007669"/>
    <property type="project" value="InterPro"/>
</dbReference>
<dbReference type="RefSeq" id="WP_169657595.1">
    <property type="nucleotide sequence ID" value="NZ_JABANE010000039.1"/>
</dbReference>
<dbReference type="SUPFAM" id="SSF49373">
    <property type="entry name" value="Invasin/intimin cell-adhesion fragments"/>
    <property type="match status" value="1"/>
</dbReference>
<feature type="signal peptide" evidence="3">
    <location>
        <begin position="1"/>
        <end position="19"/>
    </location>
</feature>
<evidence type="ECO:0000256" key="1">
    <source>
        <dbReference type="ARBA" id="ARBA00006865"/>
    </source>
</evidence>
<dbReference type="SUPFAM" id="SSF49899">
    <property type="entry name" value="Concanavalin A-like lectins/glucanases"/>
    <property type="match status" value="1"/>
</dbReference>
<dbReference type="InterPro" id="IPR005084">
    <property type="entry name" value="CBM6"/>
</dbReference>